<sequence>MTGQNPSLRPQALGLQPPWASATSMLLSLDFPALAALSFVPSMPAQTDADDSEASTPPKPANLTPTRPVSTCTMQTYCTNGVPSGWRPPILWRKSTYYWMSLVCLFLATVLAIVAFSIRTSYRGGAFLDKDKLPVLFYAAAVFIGALPLAGVCALFRYESDIGTGWALLCTLLLSFLSLGPIFIFSLETSESDVFTEDRTSGSLAYLVATFCVISSMACKSTGSILDILM</sequence>
<dbReference type="InParanoid" id="A0A409YSB9"/>
<evidence type="ECO:0000313" key="4">
    <source>
        <dbReference type="Proteomes" id="UP000284706"/>
    </source>
</evidence>
<comment type="caution">
    <text evidence="3">The sequence shown here is derived from an EMBL/GenBank/DDBJ whole genome shotgun (WGS) entry which is preliminary data.</text>
</comment>
<keyword evidence="2" id="KW-0812">Transmembrane</keyword>
<dbReference type="AlphaFoldDB" id="A0A409YSB9"/>
<evidence type="ECO:0000313" key="3">
    <source>
        <dbReference type="EMBL" id="PPR05907.1"/>
    </source>
</evidence>
<proteinExistence type="predicted"/>
<keyword evidence="4" id="KW-1185">Reference proteome</keyword>
<feature type="transmembrane region" description="Helical" evidence="2">
    <location>
        <begin position="204"/>
        <end position="229"/>
    </location>
</feature>
<feature type="transmembrane region" description="Helical" evidence="2">
    <location>
        <begin position="165"/>
        <end position="184"/>
    </location>
</feature>
<keyword evidence="2" id="KW-0472">Membrane</keyword>
<reference evidence="3 4" key="1">
    <citation type="journal article" date="2018" name="Evol. Lett.">
        <title>Horizontal gene cluster transfer increased hallucinogenic mushroom diversity.</title>
        <authorList>
            <person name="Reynolds H.T."/>
            <person name="Vijayakumar V."/>
            <person name="Gluck-Thaler E."/>
            <person name="Korotkin H.B."/>
            <person name="Matheny P.B."/>
            <person name="Slot J.C."/>
        </authorList>
    </citation>
    <scope>NUCLEOTIDE SEQUENCE [LARGE SCALE GENOMIC DNA]</scope>
    <source>
        <strain evidence="3 4">SRW20</strain>
    </source>
</reference>
<protein>
    <submittedName>
        <fullName evidence="3">Uncharacterized protein</fullName>
    </submittedName>
</protein>
<feature type="transmembrane region" description="Helical" evidence="2">
    <location>
        <begin position="97"/>
        <end position="116"/>
    </location>
</feature>
<feature type="transmembrane region" description="Helical" evidence="2">
    <location>
        <begin position="136"/>
        <end position="158"/>
    </location>
</feature>
<feature type="region of interest" description="Disordered" evidence="1">
    <location>
        <begin position="46"/>
        <end position="66"/>
    </location>
</feature>
<gene>
    <name evidence="3" type="ORF">CVT26_008799</name>
</gene>
<dbReference type="OrthoDB" id="10493307at2759"/>
<dbReference type="EMBL" id="NHYE01000409">
    <property type="protein sequence ID" value="PPR05907.1"/>
    <property type="molecule type" value="Genomic_DNA"/>
</dbReference>
<accession>A0A409YSB9</accession>
<dbReference type="Proteomes" id="UP000284706">
    <property type="component" value="Unassembled WGS sequence"/>
</dbReference>
<evidence type="ECO:0000256" key="2">
    <source>
        <dbReference type="SAM" id="Phobius"/>
    </source>
</evidence>
<name>A0A409YSB9_9AGAR</name>
<keyword evidence="2" id="KW-1133">Transmembrane helix</keyword>
<evidence type="ECO:0000256" key="1">
    <source>
        <dbReference type="SAM" id="MobiDB-lite"/>
    </source>
</evidence>
<organism evidence="3 4">
    <name type="scientific">Gymnopilus dilepis</name>
    <dbReference type="NCBI Taxonomy" id="231916"/>
    <lineage>
        <taxon>Eukaryota</taxon>
        <taxon>Fungi</taxon>
        <taxon>Dikarya</taxon>
        <taxon>Basidiomycota</taxon>
        <taxon>Agaricomycotina</taxon>
        <taxon>Agaricomycetes</taxon>
        <taxon>Agaricomycetidae</taxon>
        <taxon>Agaricales</taxon>
        <taxon>Agaricineae</taxon>
        <taxon>Hymenogastraceae</taxon>
        <taxon>Gymnopilus</taxon>
    </lineage>
</organism>